<feature type="region of interest" description="Disordered" evidence="1">
    <location>
        <begin position="37"/>
        <end position="59"/>
    </location>
</feature>
<protein>
    <submittedName>
        <fullName evidence="2">Uncharacterized protein</fullName>
    </submittedName>
</protein>
<evidence type="ECO:0000256" key="1">
    <source>
        <dbReference type="SAM" id="MobiDB-lite"/>
    </source>
</evidence>
<sequence length="72" mass="7510">MNSGPTLTVPSGANSIPAAELCIAAGMASIMVSVPKASHGSGRTACRHRTRPDFPELEPPLRTITWDITAPP</sequence>
<organism evidence="2 3">
    <name type="scientific">Nonomuraea glycinis</name>
    <dbReference type="NCBI Taxonomy" id="2047744"/>
    <lineage>
        <taxon>Bacteria</taxon>
        <taxon>Bacillati</taxon>
        <taxon>Actinomycetota</taxon>
        <taxon>Actinomycetes</taxon>
        <taxon>Streptosporangiales</taxon>
        <taxon>Streptosporangiaceae</taxon>
        <taxon>Nonomuraea</taxon>
    </lineage>
</organism>
<accession>A0A918A185</accession>
<reference evidence="2" key="1">
    <citation type="journal article" date="2014" name="Int. J. Syst. Evol. Microbiol.">
        <title>Complete genome sequence of Corynebacterium casei LMG S-19264T (=DSM 44701T), isolated from a smear-ripened cheese.</title>
        <authorList>
            <consortium name="US DOE Joint Genome Institute (JGI-PGF)"/>
            <person name="Walter F."/>
            <person name="Albersmeier A."/>
            <person name="Kalinowski J."/>
            <person name="Ruckert C."/>
        </authorList>
    </citation>
    <scope>NUCLEOTIDE SEQUENCE</scope>
    <source>
        <strain evidence="2">CGMCC 4.7430</strain>
    </source>
</reference>
<gene>
    <name evidence="2" type="ORF">GCM10012278_05520</name>
</gene>
<comment type="caution">
    <text evidence="2">The sequence shown here is derived from an EMBL/GenBank/DDBJ whole genome shotgun (WGS) entry which is preliminary data.</text>
</comment>
<reference evidence="2" key="2">
    <citation type="submission" date="2020-09" db="EMBL/GenBank/DDBJ databases">
        <authorList>
            <person name="Sun Q."/>
            <person name="Zhou Y."/>
        </authorList>
    </citation>
    <scope>NUCLEOTIDE SEQUENCE</scope>
    <source>
        <strain evidence="2">CGMCC 4.7430</strain>
    </source>
</reference>
<proteinExistence type="predicted"/>
<keyword evidence="3" id="KW-1185">Reference proteome</keyword>
<name>A0A918A185_9ACTN</name>
<dbReference type="Proteomes" id="UP000660745">
    <property type="component" value="Unassembled WGS sequence"/>
</dbReference>
<dbReference type="AlphaFoldDB" id="A0A918A185"/>
<dbReference type="EMBL" id="BMNK01000001">
    <property type="protein sequence ID" value="GGP01607.1"/>
    <property type="molecule type" value="Genomic_DNA"/>
</dbReference>
<evidence type="ECO:0000313" key="3">
    <source>
        <dbReference type="Proteomes" id="UP000660745"/>
    </source>
</evidence>
<evidence type="ECO:0000313" key="2">
    <source>
        <dbReference type="EMBL" id="GGP01607.1"/>
    </source>
</evidence>